<dbReference type="EMBL" id="CP035733">
    <property type="protein sequence ID" value="QGY80579.1"/>
    <property type="molecule type" value="Genomic_DNA"/>
</dbReference>
<evidence type="ECO:0000313" key="1">
    <source>
        <dbReference type="EMBL" id="QGY80579.1"/>
    </source>
</evidence>
<dbReference type="RefSeq" id="WP_158899928.1">
    <property type="nucleotide sequence ID" value="NZ_CP035733.1"/>
</dbReference>
<dbReference type="InterPro" id="IPR024524">
    <property type="entry name" value="DUF3800"/>
</dbReference>
<reference evidence="2" key="1">
    <citation type="submission" date="2019-01" db="EMBL/GenBank/DDBJ databases">
        <title>Sphingorhabdus lacus sp.nov., isolated from an oligotrophic freshwater lake.</title>
        <authorList>
            <person name="Park M."/>
        </authorList>
    </citation>
    <scope>NUCLEOTIDE SEQUENCE [LARGE SCALE GENOMIC DNA]</scope>
    <source>
        <strain evidence="2">IMCC1753</strain>
    </source>
</reference>
<keyword evidence="2" id="KW-1185">Reference proteome</keyword>
<sequence>MYLMYVDESGDTGLVNSPSPFFCLSGIVVHEKRWRDFVNRLIAFRKTLNSVYGLPVRTELHASEYIRSPIHGLAKFDRLSILRNTIDELAKTPDILITNVVVDKSSKTAGYDVFQNAWGTLFQRFENTLLHGNFPGGFKDDYGLVLTDATAGEKLSRMVRRMAVYNPIPSSFGAAARNIPIVRVIEDPHGKDSKSSLPVQMADVCAYFLHQRFRPNSYVKRKKADRYFDRLMPVLNVSASRFDPLGIVKL</sequence>
<name>A0A6I6L4K1_9SPHN</name>
<protein>
    <submittedName>
        <fullName evidence="1">DUF3800 domain-containing protein</fullName>
    </submittedName>
</protein>
<dbReference type="Pfam" id="PF12686">
    <property type="entry name" value="DUF3800"/>
    <property type="match status" value="1"/>
</dbReference>
<accession>A0A6I6L4K1</accession>
<evidence type="ECO:0000313" key="2">
    <source>
        <dbReference type="Proteomes" id="UP000428803"/>
    </source>
</evidence>
<organism evidence="1 2">
    <name type="scientific">Sphingorhabdus lacus</name>
    <dbReference type="NCBI Taxonomy" id="392610"/>
    <lineage>
        <taxon>Bacteria</taxon>
        <taxon>Pseudomonadati</taxon>
        <taxon>Pseudomonadota</taxon>
        <taxon>Alphaproteobacteria</taxon>
        <taxon>Sphingomonadales</taxon>
        <taxon>Sphingomonadaceae</taxon>
        <taxon>Sphingorhabdus</taxon>
    </lineage>
</organism>
<proteinExistence type="predicted"/>
<gene>
    <name evidence="1" type="ORF">EUU25_08075</name>
</gene>
<dbReference type="OrthoDB" id="9800818at2"/>
<dbReference type="Proteomes" id="UP000428803">
    <property type="component" value="Chromosome"/>
</dbReference>
<dbReference type="AlphaFoldDB" id="A0A6I6L4K1"/>
<dbReference type="KEGG" id="slaa:EUU25_08075"/>